<feature type="compositionally biased region" description="Low complexity" evidence="1">
    <location>
        <begin position="50"/>
        <end position="68"/>
    </location>
</feature>
<evidence type="ECO:0000256" key="1">
    <source>
        <dbReference type="SAM" id="MobiDB-lite"/>
    </source>
</evidence>
<dbReference type="Proteomes" id="UP001374579">
    <property type="component" value="Unassembled WGS sequence"/>
</dbReference>
<keyword evidence="3" id="KW-1185">Reference proteome</keyword>
<feature type="region of interest" description="Disordered" evidence="1">
    <location>
        <begin position="15"/>
        <end position="83"/>
    </location>
</feature>
<organism evidence="2 3">
    <name type="scientific">Littorina saxatilis</name>
    <dbReference type="NCBI Taxonomy" id="31220"/>
    <lineage>
        <taxon>Eukaryota</taxon>
        <taxon>Metazoa</taxon>
        <taxon>Spiralia</taxon>
        <taxon>Lophotrochozoa</taxon>
        <taxon>Mollusca</taxon>
        <taxon>Gastropoda</taxon>
        <taxon>Caenogastropoda</taxon>
        <taxon>Littorinimorpha</taxon>
        <taxon>Littorinoidea</taxon>
        <taxon>Littorinidae</taxon>
        <taxon>Littorina</taxon>
    </lineage>
</organism>
<comment type="caution">
    <text evidence="2">The sequence shown here is derived from an EMBL/GenBank/DDBJ whole genome shotgun (WGS) entry which is preliminary data.</text>
</comment>
<dbReference type="AlphaFoldDB" id="A0AAN9B319"/>
<protein>
    <submittedName>
        <fullName evidence="2">Uncharacterized protein</fullName>
    </submittedName>
</protein>
<gene>
    <name evidence="2" type="ORF">V1264_002613</name>
</gene>
<evidence type="ECO:0000313" key="3">
    <source>
        <dbReference type="Proteomes" id="UP001374579"/>
    </source>
</evidence>
<evidence type="ECO:0000313" key="2">
    <source>
        <dbReference type="EMBL" id="KAK7098280.1"/>
    </source>
</evidence>
<reference evidence="2 3" key="1">
    <citation type="submission" date="2024-02" db="EMBL/GenBank/DDBJ databases">
        <title>Chromosome-scale genome assembly of the rough periwinkle Littorina saxatilis.</title>
        <authorList>
            <person name="De Jode A."/>
            <person name="Faria R."/>
            <person name="Formenti G."/>
            <person name="Sims Y."/>
            <person name="Smith T.P."/>
            <person name="Tracey A."/>
            <person name="Wood J.M.D."/>
            <person name="Zagrodzka Z.B."/>
            <person name="Johannesson K."/>
            <person name="Butlin R.K."/>
            <person name="Leder E.H."/>
        </authorList>
    </citation>
    <scope>NUCLEOTIDE SEQUENCE [LARGE SCALE GENOMIC DNA]</scope>
    <source>
        <strain evidence="2">Snail1</strain>
        <tissue evidence="2">Muscle</tissue>
    </source>
</reference>
<sequence length="83" mass="8662">MSLTRLSLAELNKLSSSIENDPTQQADSTSQLGMTSPTDTMSEFATDSAMESTSMVGSVMTSGVTSSEIQSGMDTTSIAESEI</sequence>
<proteinExistence type="predicted"/>
<name>A0AAN9B319_9CAEN</name>
<feature type="compositionally biased region" description="Polar residues" evidence="1">
    <location>
        <begin position="69"/>
        <end position="83"/>
    </location>
</feature>
<feature type="compositionally biased region" description="Polar residues" evidence="1">
    <location>
        <begin position="15"/>
        <end position="45"/>
    </location>
</feature>
<accession>A0AAN9B319</accession>
<dbReference type="EMBL" id="JBAMIC010000012">
    <property type="protein sequence ID" value="KAK7098280.1"/>
    <property type="molecule type" value="Genomic_DNA"/>
</dbReference>